<keyword evidence="3" id="KW-1185">Reference proteome</keyword>
<evidence type="ECO:0000313" key="3">
    <source>
        <dbReference type="Proteomes" id="UP000291124"/>
    </source>
</evidence>
<sequence>MKNKRLLAAFLFFLALVSCENSSFADDVAKSNLPAELRYMDITGAREGKSVKTNAPTVDTGDAIPVFELVSISKADGTVLDESYAEFVTIGQTASKTLNVLDPAGNIVSSQVVYDTSQNGIITIAEGNKFVVGDYYFTIKVSTEVKGVVKSTVFAKAFHLNVGPLLPSVLIYSPKNQNLVVGTNNKTTVPIVPNTNPAIKFELGSLTDKLVIDGATGVISLSPTYQYTAQETLKPIVRVISTISNEVVPFVNPINIVVSNTPVAVPIDSILFFYPTLKTTGSYPAGGEGFAVQTVVAGNGEDIWGELDNSTGRGLVAPTERPIGNTAQTILEVQTNRTTITDPTTSWMVATTQDLTPFQYGFKLSFTYHYMPAFQLYMADGRTPVDIEVYVSTNYKGGNIQDANGKWLNGTWTQVNKVMKCRRSEGVSGTTSTGAPWGTEFIGTPYPGDQKGLDPDGRKNPNTTFYNKWVRCTYDIPTSQISKNFTVAFKVASYFQGSLLNNTTVPGRGGSFYFSDLYFKASE</sequence>
<evidence type="ECO:0000256" key="1">
    <source>
        <dbReference type="SAM" id="SignalP"/>
    </source>
</evidence>
<dbReference type="AlphaFoldDB" id="A0A4P6YB42"/>
<feature type="chain" id="PRO_5020436252" evidence="1">
    <location>
        <begin position="26"/>
        <end position="523"/>
    </location>
</feature>
<proteinExistence type="predicted"/>
<dbReference type="OrthoDB" id="973913at2"/>
<dbReference type="EMBL" id="CP037933">
    <property type="protein sequence ID" value="QBN17875.1"/>
    <property type="molecule type" value="Genomic_DNA"/>
</dbReference>
<dbReference type="PROSITE" id="PS51257">
    <property type="entry name" value="PROKAR_LIPOPROTEIN"/>
    <property type="match status" value="1"/>
</dbReference>
<dbReference type="Proteomes" id="UP000291124">
    <property type="component" value="Chromosome"/>
</dbReference>
<name>A0A4P6YB42_9FLAO</name>
<dbReference type="KEGG" id="fnk:E1750_03340"/>
<accession>A0A4P6YB42</accession>
<reference evidence="3" key="1">
    <citation type="submission" date="2019-03" db="EMBL/GenBank/DDBJ databases">
        <title>Flavobacterium sp.</title>
        <authorList>
            <person name="Kim H."/>
        </authorList>
    </citation>
    <scope>NUCLEOTIDE SEQUENCE [LARGE SCALE GENOMIC DNA]</scope>
    <source>
        <strain evidence="3">GS13</strain>
    </source>
</reference>
<gene>
    <name evidence="2" type="ORF">E1750_03340</name>
</gene>
<feature type="signal peptide" evidence="1">
    <location>
        <begin position="1"/>
        <end position="25"/>
    </location>
</feature>
<organism evidence="2 3">
    <name type="scientific">Flavobacterium nackdongense</name>
    <dbReference type="NCBI Taxonomy" id="2547394"/>
    <lineage>
        <taxon>Bacteria</taxon>
        <taxon>Pseudomonadati</taxon>
        <taxon>Bacteroidota</taxon>
        <taxon>Flavobacteriia</taxon>
        <taxon>Flavobacteriales</taxon>
        <taxon>Flavobacteriaceae</taxon>
        <taxon>Flavobacterium</taxon>
    </lineage>
</organism>
<protein>
    <submittedName>
        <fullName evidence="2">Uncharacterized protein</fullName>
    </submittedName>
</protein>
<keyword evidence="1" id="KW-0732">Signal</keyword>
<dbReference type="RefSeq" id="WP_133275406.1">
    <property type="nucleotide sequence ID" value="NZ_CP037933.1"/>
</dbReference>
<evidence type="ECO:0000313" key="2">
    <source>
        <dbReference type="EMBL" id="QBN17875.1"/>
    </source>
</evidence>